<name>A0ABQ8WAC6_PENCH</name>
<keyword evidence="2" id="KW-1185">Reference proteome</keyword>
<dbReference type="Proteomes" id="UP001220256">
    <property type="component" value="Unassembled WGS sequence"/>
</dbReference>
<proteinExistence type="predicted"/>
<protein>
    <submittedName>
        <fullName evidence="1">Uncharacterized protein</fullName>
    </submittedName>
</protein>
<accession>A0ABQ8WAC6</accession>
<evidence type="ECO:0000313" key="2">
    <source>
        <dbReference type="Proteomes" id="UP001220256"/>
    </source>
</evidence>
<organism evidence="1 2">
    <name type="scientific">Penicillium chrysogenum</name>
    <name type="common">Penicillium notatum</name>
    <dbReference type="NCBI Taxonomy" id="5076"/>
    <lineage>
        <taxon>Eukaryota</taxon>
        <taxon>Fungi</taxon>
        <taxon>Dikarya</taxon>
        <taxon>Ascomycota</taxon>
        <taxon>Pezizomycotina</taxon>
        <taxon>Eurotiomycetes</taxon>
        <taxon>Eurotiomycetidae</taxon>
        <taxon>Eurotiales</taxon>
        <taxon>Aspergillaceae</taxon>
        <taxon>Penicillium</taxon>
        <taxon>Penicillium chrysogenum species complex</taxon>
    </lineage>
</organism>
<gene>
    <name evidence="1" type="ORF">N7505_008642</name>
</gene>
<comment type="caution">
    <text evidence="1">The sequence shown here is derived from an EMBL/GenBank/DDBJ whole genome shotgun (WGS) entry which is preliminary data.</text>
</comment>
<sequence>MPTSWRVNHKAASSPTFKKFHPDLVGPSNRTGGYNQVTGLDNPRQEGFAEASRALGGDELKASMWKRVKMASTSDSRIVCLGCGCHTDRWERQRQAQGQHFGSVVRQDKILAPFGEPIAGPWGPVVWGNVKALIASDLTNIERNDDYSICLVSDEGGSWAFI</sequence>
<dbReference type="EMBL" id="JAPVEB010000006">
    <property type="protein sequence ID" value="KAJ5261775.1"/>
    <property type="molecule type" value="Genomic_DNA"/>
</dbReference>
<reference evidence="1 2" key="1">
    <citation type="journal article" date="2023" name="IMA Fungus">
        <title>Comparative genomic study of the Penicillium genus elucidates a diverse pangenome and 15 lateral gene transfer events.</title>
        <authorList>
            <person name="Petersen C."/>
            <person name="Sorensen T."/>
            <person name="Nielsen M.R."/>
            <person name="Sondergaard T.E."/>
            <person name="Sorensen J.L."/>
            <person name="Fitzpatrick D.A."/>
            <person name="Frisvad J.C."/>
            <person name="Nielsen K.L."/>
        </authorList>
    </citation>
    <scope>NUCLEOTIDE SEQUENCE [LARGE SCALE GENOMIC DNA]</scope>
    <source>
        <strain evidence="1 2">IBT 3361</strain>
    </source>
</reference>
<evidence type="ECO:0000313" key="1">
    <source>
        <dbReference type="EMBL" id="KAJ5261775.1"/>
    </source>
</evidence>